<dbReference type="EMBL" id="QICS01000004">
    <property type="protein sequence ID" value="PXV91107.1"/>
    <property type="molecule type" value="Genomic_DNA"/>
</dbReference>
<reference evidence="10" key="3">
    <citation type="submission" date="2018-07" db="EMBL/GenBank/DDBJ databases">
        <authorList>
            <person name="Quirk P.G."/>
            <person name="Krulwich T.A."/>
        </authorList>
    </citation>
    <scope>NUCLEOTIDE SEQUENCE</scope>
    <source>
        <strain evidence="10">CCRI-19302</strain>
    </source>
</reference>
<organism evidence="9 12">
    <name type="scientific">Lachnotalea glycerini</name>
    <dbReference type="NCBI Taxonomy" id="1763509"/>
    <lineage>
        <taxon>Bacteria</taxon>
        <taxon>Bacillati</taxon>
        <taxon>Bacillota</taxon>
        <taxon>Clostridia</taxon>
        <taxon>Lachnospirales</taxon>
        <taxon>Lachnospiraceae</taxon>
        <taxon>Lachnotalea</taxon>
    </lineage>
</organism>
<dbReference type="AlphaFoldDB" id="A0A255IBF1"/>
<evidence type="ECO:0000313" key="9">
    <source>
        <dbReference type="EMBL" id="PXV91107.1"/>
    </source>
</evidence>
<keyword evidence="4 7" id="KW-0812">Transmembrane</keyword>
<keyword evidence="5 7" id="KW-1133">Transmembrane helix</keyword>
<name>A0A255IBF1_9FIRM</name>
<dbReference type="Proteomes" id="UP000216411">
    <property type="component" value="Unassembled WGS sequence"/>
</dbReference>
<dbReference type="EMBL" id="NOKA02000020">
    <property type="protein sequence ID" value="RDY31184.1"/>
    <property type="molecule type" value="Genomic_DNA"/>
</dbReference>
<reference evidence="9 12" key="2">
    <citation type="submission" date="2018-05" db="EMBL/GenBank/DDBJ databases">
        <title>Genomic Encyclopedia of Type Strains, Phase IV (KMG-IV): sequencing the most valuable type-strain genomes for metagenomic binning, comparative biology and taxonomic classification.</title>
        <authorList>
            <person name="Goeker M."/>
        </authorList>
    </citation>
    <scope>NUCLEOTIDE SEQUENCE [LARGE SCALE GENOMIC DNA]</scope>
    <source>
        <strain evidence="9 12">DSM 28816</strain>
    </source>
</reference>
<dbReference type="InterPro" id="IPR045621">
    <property type="entry name" value="BPD_transp_1_N"/>
</dbReference>
<reference evidence="10 11" key="1">
    <citation type="journal article" date="2017" name="Genome Announc.">
        <title>Draft Genome Sequence of a Sporulating and Motile Strain of Lachnotalea glycerini Isolated from Water in Quebec City, Canada.</title>
        <authorList>
            <person name="Maheux A.F."/>
            <person name="Boudreau D.K."/>
            <person name="Berube E."/>
            <person name="Boissinot M."/>
            <person name="Raymond F."/>
            <person name="Brodeur S."/>
            <person name="Corbeil J."/>
            <person name="Isabel S."/>
            <person name="Omar R.F."/>
            <person name="Bergeron M.G."/>
        </authorList>
    </citation>
    <scope>NUCLEOTIDE SEQUENCE [LARGE SCALE GENOMIC DNA]</scope>
    <source>
        <strain evidence="10 11">CCRI-19302</strain>
    </source>
</reference>
<evidence type="ECO:0000313" key="11">
    <source>
        <dbReference type="Proteomes" id="UP000216411"/>
    </source>
</evidence>
<evidence type="ECO:0000256" key="7">
    <source>
        <dbReference type="RuleBase" id="RU363032"/>
    </source>
</evidence>
<feature type="transmembrane region" description="Helical" evidence="7">
    <location>
        <begin position="105"/>
        <end position="126"/>
    </location>
</feature>
<dbReference type="Gene3D" id="1.10.3720.10">
    <property type="entry name" value="MetI-like"/>
    <property type="match status" value="1"/>
</dbReference>
<dbReference type="Pfam" id="PF19300">
    <property type="entry name" value="BPD_transp_1_N"/>
    <property type="match status" value="1"/>
</dbReference>
<evidence type="ECO:0000256" key="5">
    <source>
        <dbReference type="ARBA" id="ARBA00022989"/>
    </source>
</evidence>
<protein>
    <submittedName>
        <fullName evidence="10">ABC transporter permease</fullName>
    </submittedName>
    <submittedName>
        <fullName evidence="9">Peptide/nickel transport system permease protein</fullName>
    </submittedName>
</protein>
<feature type="domain" description="ABC transmembrane type-1" evidence="8">
    <location>
        <begin position="99"/>
        <end position="308"/>
    </location>
</feature>
<dbReference type="PROSITE" id="PS50928">
    <property type="entry name" value="ABC_TM1"/>
    <property type="match status" value="1"/>
</dbReference>
<evidence type="ECO:0000256" key="6">
    <source>
        <dbReference type="ARBA" id="ARBA00023136"/>
    </source>
</evidence>
<proteinExistence type="inferred from homology"/>
<comment type="caution">
    <text evidence="9">The sequence shown here is derived from an EMBL/GenBank/DDBJ whole genome shotgun (WGS) entry which is preliminary data.</text>
</comment>
<dbReference type="GO" id="GO:0055085">
    <property type="term" value="P:transmembrane transport"/>
    <property type="evidence" value="ECO:0007669"/>
    <property type="project" value="InterPro"/>
</dbReference>
<evidence type="ECO:0000256" key="2">
    <source>
        <dbReference type="ARBA" id="ARBA00022448"/>
    </source>
</evidence>
<keyword evidence="2 7" id="KW-0813">Transport</keyword>
<dbReference type="InterPro" id="IPR000515">
    <property type="entry name" value="MetI-like"/>
</dbReference>
<feature type="transmembrane region" description="Helical" evidence="7">
    <location>
        <begin position="181"/>
        <end position="200"/>
    </location>
</feature>
<dbReference type="OrthoDB" id="9806409at2"/>
<comment type="similarity">
    <text evidence="7">Belongs to the binding-protein-dependent transport system permease family.</text>
</comment>
<gene>
    <name evidence="9" type="ORF">C8E03_104115</name>
    <name evidence="10" type="ORF">CG710_010900</name>
</gene>
<evidence type="ECO:0000256" key="3">
    <source>
        <dbReference type="ARBA" id="ARBA00022475"/>
    </source>
</evidence>
<dbReference type="PANTHER" id="PTHR43163">
    <property type="entry name" value="DIPEPTIDE TRANSPORT SYSTEM PERMEASE PROTEIN DPPB-RELATED"/>
    <property type="match status" value="1"/>
</dbReference>
<dbReference type="GO" id="GO:0005886">
    <property type="term" value="C:plasma membrane"/>
    <property type="evidence" value="ECO:0007669"/>
    <property type="project" value="UniProtKB-SubCell"/>
</dbReference>
<feature type="transmembrane region" description="Helical" evidence="7">
    <location>
        <begin position="138"/>
        <end position="161"/>
    </location>
</feature>
<feature type="transmembrane region" description="Helical" evidence="7">
    <location>
        <begin position="290"/>
        <end position="311"/>
    </location>
</feature>
<evidence type="ECO:0000256" key="1">
    <source>
        <dbReference type="ARBA" id="ARBA00004651"/>
    </source>
</evidence>
<feature type="transmembrane region" description="Helical" evidence="7">
    <location>
        <begin position="12"/>
        <end position="34"/>
    </location>
</feature>
<sequence>MKNKLLKMIIKRIVQSIIVVFVVTLMVFLLMQLVPGDPIANFLGANATQEQIEHYTKIFGYDQPVLIQYAKWIQGLFHGEMGRSVALQKEISEVIFQRLGVTMSIVFPAFILAVVLAIILGIVAALNRGTIIDSAISFFANIGMSMPMFWFGMILILTFGLKLGILPTSGYVAPKDGIGNWLLHLILPMTVLAMGPLAQFTRQTRSSMLEVIRQDYVTTARAKGLKQKTIIFRHQLRNALIPIITIMGVQLGGMIGGTVLVESIFVVPGLGSLMISSIQGKDFMVVENGVFIIAVAVAVCNLIVDILYGIIDPRIRND</sequence>
<dbReference type="CDD" id="cd06261">
    <property type="entry name" value="TM_PBP2"/>
    <property type="match status" value="1"/>
</dbReference>
<evidence type="ECO:0000313" key="10">
    <source>
        <dbReference type="EMBL" id="RDY31184.1"/>
    </source>
</evidence>
<dbReference type="Pfam" id="PF00528">
    <property type="entry name" value="BPD_transp_1"/>
    <property type="match status" value="1"/>
</dbReference>
<dbReference type="SUPFAM" id="SSF161098">
    <property type="entry name" value="MetI-like"/>
    <property type="match status" value="1"/>
</dbReference>
<feature type="transmembrane region" description="Helical" evidence="7">
    <location>
        <begin position="240"/>
        <end position="270"/>
    </location>
</feature>
<keyword evidence="6 7" id="KW-0472">Membrane</keyword>
<accession>A0A255IBF1</accession>
<evidence type="ECO:0000313" key="12">
    <source>
        <dbReference type="Proteomes" id="UP000247523"/>
    </source>
</evidence>
<keyword evidence="11" id="KW-1185">Reference proteome</keyword>
<dbReference type="RefSeq" id="WP_094377775.1">
    <property type="nucleotide sequence ID" value="NZ_NOKA02000020.1"/>
</dbReference>
<dbReference type="PANTHER" id="PTHR43163:SF6">
    <property type="entry name" value="DIPEPTIDE TRANSPORT SYSTEM PERMEASE PROTEIN DPPB-RELATED"/>
    <property type="match status" value="1"/>
</dbReference>
<comment type="subcellular location">
    <subcellularLocation>
        <location evidence="1 7">Cell membrane</location>
        <topology evidence="1 7">Multi-pass membrane protein</topology>
    </subcellularLocation>
</comment>
<evidence type="ECO:0000256" key="4">
    <source>
        <dbReference type="ARBA" id="ARBA00022692"/>
    </source>
</evidence>
<dbReference type="Proteomes" id="UP000247523">
    <property type="component" value="Unassembled WGS sequence"/>
</dbReference>
<keyword evidence="3" id="KW-1003">Cell membrane</keyword>
<evidence type="ECO:0000259" key="8">
    <source>
        <dbReference type="PROSITE" id="PS50928"/>
    </source>
</evidence>
<dbReference type="InterPro" id="IPR035906">
    <property type="entry name" value="MetI-like_sf"/>
</dbReference>